<evidence type="ECO:0000313" key="3">
    <source>
        <dbReference type="Proteomes" id="UP000288058"/>
    </source>
</evidence>
<dbReference type="EMBL" id="PIQC01000003">
    <property type="protein sequence ID" value="RUO71771.1"/>
    <property type="molecule type" value="Genomic_DNA"/>
</dbReference>
<dbReference type="AlphaFoldDB" id="A0A432Z1L8"/>
<name>A0A432Z1L8_9GAMM</name>
<reference evidence="3" key="1">
    <citation type="journal article" date="2018" name="Front. Microbiol.">
        <title>Genome-Based Analysis Reveals the Taxonomy and Diversity of the Family Idiomarinaceae.</title>
        <authorList>
            <person name="Liu Y."/>
            <person name="Lai Q."/>
            <person name="Shao Z."/>
        </authorList>
    </citation>
    <scope>NUCLEOTIDE SEQUENCE [LARGE SCALE GENOMIC DNA]</scope>
    <source>
        <strain evidence="3">R22</strain>
    </source>
</reference>
<organism evidence="2 3">
    <name type="scientific">Idiomarina ramblicola</name>
    <dbReference type="NCBI Taxonomy" id="263724"/>
    <lineage>
        <taxon>Bacteria</taxon>
        <taxon>Pseudomonadati</taxon>
        <taxon>Pseudomonadota</taxon>
        <taxon>Gammaproteobacteria</taxon>
        <taxon>Alteromonadales</taxon>
        <taxon>Idiomarinaceae</taxon>
        <taxon>Idiomarina</taxon>
    </lineage>
</organism>
<dbReference type="RefSeq" id="WP_126780661.1">
    <property type="nucleotide sequence ID" value="NZ_PIQC01000003.1"/>
</dbReference>
<gene>
    <name evidence="2" type="ORF">CWI78_04445</name>
</gene>
<accession>A0A432Z1L8</accession>
<evidence type="ECO:0000313" key="2">
    <source>
        <dbReference type="EMBL" id="RUO71771.1"/>
    </source>
</evidence>
<keyword evidence="3" id="KW-1185">Reference proteome</keyword>
<sequence length="79" mass="9089">MNREGFQQLQDLEALLKKGLQRLDEQTKQFESNWHTLTDSYEGEGAEEAEELHLQASNNLSSYLQQLEHLVKITADELG</sequence>
<comment type="caution">
    <text evidence="2">The sequence shown here is derived from an EMBL/GenBank/DDBJ whole genome shotgun (WGS) entry which is preliminary data.</text>
</comment>
<protein>
    <submittedName>
        <fullName evidence="2">Uncharacterized protein</fullName>
    </submittedName>
</protein>
<dbReference type="SUPFAM" id="SSF140453">
    <property type="entry name" value="EsxAB dimer-like"/>
    <property type="match status" value="1"/>
</dbReference>
<feature type="coiled-coil region" evidence="1">
    <location>
        <begin position="9"/>
        <end position="66"/>
    </location>
</feature>
<evidence type="ECO:0000256" key="1">
    <source>
        <dbReference type="SAM" id="Coils"/>
    </source>
</evidence>
<dbReference type="Proteomes" id="UP000288058">
    <property type="component" value="Unassembled WGS sequence"/>
</dbReference>
<keyword evidence="1" id="KW-0175">Coiled coil</keyword>
<dbReference type="InterPro" id="IPR036689">
    <property type="entry name" value="ESAT-6-like_sf"/>
</dbReference>
<proteinExistence type="predicted"/>